<protein>
    <submittedName>
        <fullName evidence="1">Uncharacterized protein</fullName>
    </submittedName>
</protein>
<dbReference type="EMBL" id="JAAXOT010000022">
    <property type="protein sequence ID" value="NKY60414.1"/>
    <property type="molecule type" value="Genomic_DNA"/>
</dbReference>
<dbReference type="Proteomes" id="UP000570678">
    <property type="component" value="Unassembled WGS sequence"/>
</dbReference>
<evidence type="ECO:0000313" key="1">
    <source>
        <dbReference type="EMBL" id="NKY60414.1"/>
    </source>
</evidence>
<name>A0A846YSF5_9NOCA</name>
<keyword evidence="2" id="KW-1185">Reference proteome</keyword>
<sequence>MSRLCPDCAACYDGWRLYGLIGPIPRWRQDSPNGKNVELYKERSIEMWRKYREERKALADWQCEFIRDLCAREHQAPEQAAA</sequence>
<evidence type="ECO:0000313" key="2">
    <source>
        <dbReference type="Proteomes" id="UP000570678"/>
    </source>
</evidence>
<dbReference type="RefSeq" id="WP_062979972.1">
    <property type="nucleotide sequence ID" value="NZ_JAAXOT010000022.1"/>
</dbReference>
<accession>A0A846YSF5</accession>
<reference evidence="1 2" key="1">
    <citation type="submission" date="2020-04" db="EMBL/GenBank/DDBJ databases">
        <title>MicrobeNet Type strains.</title>
        <authorList>
            <person name="Nicholson A.C."/>
        </authorList>
    </citation>
    <scope>NUCLEOTIDE SEQUENCE [LARGE SCALE GENOMIC DNA]</scope>
    <source>
        <strain evidence="1 2">JCM 3332</strain>
    </source>
</reference>
<dbReference type="AlphaFoldDB" id="A0A846YSF5"/>
<comment type="caution">
    <text evidence="1">The sequence shown here is derived from an EMBL/GenBank/DDBJ whole genome shotgun (WGS) entry which is preliminary data.</text>
</comment>
<gene>
    <name evidence="1" type="ORF">HGA15_30615</name>
</gene>
<proteinExistence type="predicted"/>
<organism evidence="1 2">
    <name type="scientific">Nocardia flavorosea</name>
    <dbReference type="NCBI Taxonomy" id="53429"/>
    <lineage>
        <taxon>Bacteria</taxon>
        <taxon>Bacillati</taxon>
        <taxon>Actinomycetota</taxon>
        <taxon>Actinomycetes</taxon>
        <taxon>Mycobacteriales</taxon>
        <taxon>Nocardiaceae</taxon>
        <taxon>Nocardia</taxon>
    </lineage>
</organism>